<evidence type="ECO:0000313" key="2">
    <source>
        <dbReference type="EMBL" id="KAF1915507.1"/>
    </source>
</evidence>
<reference evidence="2" key="1">
    <citation type="journal article" date="2020" name="Stud. Mycol.">
        <title>101 Dothideomycetes genomes: a test case for predicting lifestyles and emergence of pathogens.</title>
        <authorList>
            <person name="Haridas S."/>
            <person name="Albert R."/>
            <person name="Binder M."/>
            <person name="Bloem J."/>
            <person name="Labutti K."/>
            <person name="Salamov A."/>
            <person name="Andreopoulos B."/>
            <person name="Baker S."/>
            <person name="Barry K."/>
            <person name="Bills G."/>
            <person name="Bluhm B."/>
            <person name="Cannon C."/>
            <person name="Castanera R."/>
            <person name="Culley D."/>
            <person name="Daum C."/>
            <person name="Ezra D."/>
            <person name="Gonzalez J."/>
            <person name="Henrissat B."/>
            <person name="Kuo A."/>
            <person name="Liang C."/>
            <person name="Lipzen A."/>
            <person name="Lutzoni F."/>
            <person name="Magnuson J."/>
            <person name="Mondo S."/>
            <person name="Nolan M."/>
            <person name="Ohm R."/>
            <person name="Pangilinan J."/>
            <person name="Park H.-J."/>
            <person name="Ramirez L."/>
            <person name="Alfaro M."/>
            <person name="Sun H."/>
            <person name="Tritt A."/>
            <person name="Yoshinaga Y."/>
            <person name="Zwiers L.-H."/>
            <person name="Turgeon B."/>
            <person name="Goodwin S."/>
            <person name="Spatafora J."/>
            <person name="Crous P."/>
            <person name="Grigoriev I."/>
        </authorList>
    </citation>
    <scope>NUCLEOTIDE SEQUENCE</scope>
    <source>
        <strain evidence="2">HMLAC05119</strain>
    </source>
</reference>
<organism evidence="2 3">
    <name type="scientific">Ampelomyces quisqualis</name>
    <name type="common">Powdery mildew agent</name>
    <dbReference type="NCBI Taxonomy" id="50730"/>
    <lineage>
        <taxon>Eukaryota</taxon>
        <taxon>Fungi</taxon>
        <taxon>Dikarya</taxon>
        <taxon>Ascomycota</taxon>
        <taxon>Pezizomycotina</taxon>
        <taxon>Dothideomycetes</taxon>
        <taxon>Pleosporomycetidae</taxon>
        <taxon>Pleosporales</taxon>
        <taxon>Pleosporineae</taxon>
        <taxon>Phaeosphaeriaceae</taxon>
        <taxon>Ampelomyces</taxon>
    </lineage>
</organism>
<dbReference type="AlphaFoldDB" id="A0A6A5QN93"/>
<protein>
    <submittedName>
        <fullName evidence="2">Uncharacterized protein</fullName>
    </submittedName>
</protein>
<evidence type="ECO:0000256" key="1">
    <source>
        <dbReference type="SAM" id="Phobius"/>
    </source>
</evidence>
<name>A0A6A5QN93_AMPQU</name>
<keyword evidence="1" id="KW-1133">Transmembrane helix</keyword>
<keyword evidence="3" id="KW-1185">Reference proteome</keyword>
<dbReference type="EMBL" id="ML979136">
    <property type="protein sequence ID" value="KAF1915507.1"/>
    <property type="molecule type" value="Genomic_DNA"/>
</dbReference>
<keyword evidence="1" id="KW-0472">Membrane</keyword>
<dbReference type="Proteomes" id="UP000800096">
    <property type="component" value="Unassembled WGS sequence"/>
</dbReference>
<sequence>MDMLQARVRVSLMAGFIFLQTSPCLTLLIGEVCGMWLVIRTDVCALLAFVPFPNIEIHSDIRDRGTS</sequence>
<gene>
    <name evidence="2" type="ORF">BDU57DRAFT_518520</name>
</gene>
<accession>A0A6A5QN93</accession>
<proteinExistence type="predicted"/>
<feature type="transmembrane region" description="Helical" evidence="1">
    <location>
        <begin position="12"/>
        <end position="39"/>
    </location>
</feature>
<evidence type="ECO:0000313" key="3">
    <source>
        <dbReference type="Proteomes" id="UP000800096"/>
    </source>
</evidence>
<keyword evidence="1" id="KW-0812">Transmembrane</keyword>